<feature type="compositionally biased region" description="Basic and acidic residues" evidence="3">
    <location>
        <begin position="429"/>
        <end position="439"/>
    </location>
</feature>
<gene>
    <name evidence="5" type="ORF">FIE12Z_11024</name>
</gene>
<keyword evidence="1" id="KW-0677">Repeat</keyword>
<dbReference type="InterPro" id="IPR036770">
    <property type="entry name" value="Ankyrin_rpt-contain_sf"/>
</dbReference>
<sequence>MTFSLHTTSSPGHAKGWKPLMCAAEAGDVGTLVELLTDGCDIFDLNARDYNGCTSLALAAEKGHAAVKATRYGHTSVVELLLASTELLDVNPRPAYFHEYRFDTPLSIALKEGDQETAELLTLHRYVAAEVQTWVIGSPLIAASRRGDLNTVKSLLSRKEIRPGVRSKGGATALTAAAQGGFDDVVRTLIADGRIDVNSKDNRDRTALSLAAESGSEAVVNELLATRVADTNIQDTLGRTALIWATEPGDGYGPGGWQSYEGAIRRLLANSQTAIDPTAGPGHTSPLAEAAENGHADMVRALLSTGQVDVNTVLTRAYATTVLMALAAGGPVENETVDPNAEHDDGLTPLLLAIKSDQGHEYVKILLSRPDLDVDRPWVVDAAKKNGNMATMALLNIGCASESIQSMRPHSTQVNLPIEKGSQLSRYSMFKETRTETRRRQNAPRSRSQGSGTTSDEPDSDHHTYFTENLEYALNKGVLMEYTLCLGEQQEYVGEGLEETPTLCSTCLGIDLGSAFQTRHTQYKGLVIVDLGRVDETWKSRTCPLCRLFASVYPRTSLEEGHKLVSLSTTQSWLCHEKMIRWDCFRFKLFFDTMLLAVVAADLLVADKGNPAQARGGRDLSPSRREKDVVEAAFSSGLIGRLGRNGPDQGQKESQTDAPPPYVALSYVWGQSQRSQQRPQRQKQQEGLDGIREGIVEPAIEDAIRVTLELGYSYLWVDRYCIVQTGDEAIKQEQLRHMHLVYANAEVTLIAAAGKDSSAGLPGVPGRPREQQPGALINGHALVRIPPDPSLHIRSRSTWATRGWTYQEGLLARRRLYFSEYEMSYECRHMLCREALSLPVGLEQRISGRKPRYMEPFWMYQPYKLPGMDSSQTEIRLFDLSEAYSKRDLSLPSDTLNAILGIFNLLAQHKKRPIYHICGVPILRLPGHRGPKLYRRSRKPIESSDNGNNDDATAVALCGFLDGLCWRLKEPACRRPEFPSWSWTGWDGVVDNMSKDSIAIKQSNGFAIDVSIIPGNQDGGVAVPWSRCYTQLRTSYDSYPDIRSGQSHVLEVTGSAVTVKLRRGEYDGRPNTWIGTVCAGHRVWQGEFFLTSKDVPVSSLLQESWTGIVLGNSVNQRYSQLHDTTVVVIQEQSHQQGRRQGNVQDHRLTDMEVTMIQQQPGFHEALS</sequence>
<keyword evidence="2" id="KW-0040">ANK repeat</keyword>
<dbReference type="Pfam" id="PF06985">
    <property type="entry name" value="HET"/>
    <property type="match status" value="1"/>
</dbReference>
<reference evidence="5 6" key="1">
    <citation type="journal article" date="2018" name="PLoS Pathog.">
        <title>Evolution of structural diversity of trichothecenes, a family of toxins produced by plant pathogenic and entomopathogenic fungi.</title>
        <authorList>
            <person name="Proctor R.H."/>
            <person name="McCormick S.P."/>
            <person name="Kim H.S."/>
            <person name="Cardoza R.E."/>
            <person name="Stanley A.M."/>
            <person name="Lindo L."/>
            <person name="Kelly A."/>
            <person name="Brown D.W."/>
            <person name="Lee T."/>
            <person name="Vaughan M.M."/>
            <person name="Alexander N.J."/>
            <person name="Busman M."/>
            <person name="Gutierrez S."/>
        </authorList>
    </citation>
    <scope>NUCLEOTIDE SEQUENCE [LARGE SCALE GENOMIC DNA]</scope>
    <source>
        <strain evidence="5 6">NRRL 13405</strain>
    </source>
</reference>
<evidence type="ECO:0000256" key="1">
    <source>
        <dbReference type="ARBA" id="ARBA00022737"/>
    </source>
</evidence>
<keyword evidence="6" id="KW-1185">Reference proteome</keyword>
<evidence type="ECO:0000256" key="2">
    <source>
        <dbReference type="ARBA" id="ARBA00023043"/>
    </source>
</evidence>
<proteinExistence type="predicted"/>
<feature type="region of interest" description="Disordered" evidence="3">
    <location>
        <begin position="639"/>
        <end position="660"/>
    </location>
</feature>
<dbReference type="EMBL" id="PXXK01000398">
    <property type="protein sequence ID" value="RFN44758.1"/>
    <property type="molecule type" value="Genomic_DNA"/>
</dbReference>
<dbReference type="Pfam" id="PF12796">
    <property type="entry name" value="Ank_2"/>
    <property type="match status" value="2"/>
</dbReference>
<feature type="region of interest" description="Disordered" evidence="3">
    <location>
        <begin position="425"/>
        <end position="463"/>
    </location>
</feature>
<accession>A0A395MA49</accession>
<dbReference type="STRING" id="2594813.A0A395MA49"/>
<dbReference type="InterPro" id="IPR010730">
    <property type="entry name" value="HET"/>
</dbReference>
<feature type="domain" description="Heterokaryon incompatibility" evidence="4">
    <location>
        <begin position="662"/>
        <end position="808"/>
    </location>
</feature>
<dbReference type="AlphaFoldDB" id="A0A395MA49"/>
<evidence type="ECO:0000313" key="5">
    <source>
        <dbReference type="EMBL" id="RFN44758.1"/>
    </source>
</evidence>
<organism evidence="5 6">
    <name type="scientific">Fusarium flagelliforme</name>
    <dbReference type="NCBI Taxonomy" id="2675880"/>
    <lineage>
        <taxon>Eukaryota</taxon>
        <taxon>Fungi</taxon>
        <taxon>Dikarya</taxon>
        <taxon>Ascomycota</taxon>
        <taxon>Pezizomycotina</taxon>
        <taxon>Sordariomycetes</taxon>
        <taxon>Hypocreomycetidae</taxon>
        <taxon>Hypocreales</taxon>
        <taxon>Nectriaceae</taxon>
        <taxon>Fusarium</taxon>
        <taxon>Fusarium incarnatum-equiseti species complex</taxon>
    </lineage>
</organism>
<comment type="caution">
    <text evidence="5">The sequence shown here is derived from an EMBL/GenBank/DDBJ whole genome shotgun (WGS) entry which is preliminary data.</text>
</comment>
<evidence type="ECO:0000256" key="3">
    <source>
        <dbReference type="SAM" id="MobiDB-lite"/>
    </source>
</evidence>
<dbReference type="Gene3D" id="1.25.40.20">
    <property type="entry name" value="Ankyrin repeat-containing domain"/>
    <property type="match status" value="2"/>
</dbReference>
<evidence type="ECO:0000313" key="6">
    <source>
        <dbReference type="Proteomes" id="UP000265631"/>
    </source>
</evidence>
<dbReference type="PANTHER" id="PTHR24198">
    <property type="entry name" value="ANKYRIN REPEAT AND PROTEIN KINASE DOMAIN-CONTAINING PROTEIN"/>
    <property type="match status" value="1"/>
</dbReference>
<protein>
    <recommendedName>
        <fullName evidence="4">Heterokaryon incompatibility domain-containing protein</fullName>
    </recommendedName>
</protein>
<dbReference type="Proteomes" id="UP000265631">
    <property type="component" value="Unassembled WGS sequence"/>
</dbReference>
<dbReference type="SMART" id="SM00248">
    <property type="entry name" value="ANK"/>
    <property type="match status" value="7"/>
</dbReference>
<feature type="compositionally biased region" description="Polar residues" evidence="3">
    <location>
        <begin position="443"/>
        <end position="455"/>
    </location>
</feature>
<dbReference type="InterPro" id="IPR002110">
    <property type="entry name" value="Ankyrin_rpt"/>
</dbReference>
<evidence type="ECO:0000259" key="4">
    <source>
        <dbReference type="Pfam" id="PF06985"/>
    </source>
</evidence>
<name>A0A395MA49_9HYPO</name>
<dbReference type="PANTHER" id="PTHR24198:SF165">
    <property type="entry name" value="ANKYRIN REPEAT-CONTAINING PROTEIN-RELATED"/>
    <property type="match status" value="1"/>
</dbReference>
<dbReference type="SUPFAM" id="SSF48403">
    <property type="entry name" value="Ankyrin repeat"/>
    <property type="match status" value="2"/>
</dbReference>